<protein>
    <submittedName>
        <fullName evidence="10">EamA family transporter RarD</fullName>
    </submittedName>
</protein>
<accession>A0A6N6VZX1</accession>
<evidence type="ECO:0000259" key="9">
    <source>
        <dbReference type="Pfam" id="PF00892"/>
    </source>
</evidence>
<comment type="subcellular location">
    <subcellularLocation>
        <location evidence="1">Cell membrane</location>
        <topology evidence="1">Multi-pass membrane protein</topology>
    </subcellularLocation>
</comment>
<evidence type="ECO:0000313" key="11">
    <source>
        <dbReference type="Proteomes" id="UP000437748"/>
    </source>
</evidence>
<keyword evidence="11" id="KW-1185">Reference proteome</keyword>
<reference evidence="10 11" key="1">
    <citation type="submission" date="2019-10" db="EMBL/GenBank/DDBJ databases">
        <title>New species of Slilvanegrellaceae.</title>
        <authorList>
            <person name="Pitt A."/>
            <person name="Hahn M.W."/>
        </authorList>
    </citation>
    <scope>NUCLEOTIDE SEQUENCE [LARGE SCALE GENOMIC DNA]</scope>
    <source>
        <strain evidence="10 11">SP-Ram-0.45-NSY-1</strain>
    </source>
</reference>
<sequence>MKDKLKSSTYGIIFIIIAFLSWGLTPIYFKALQTVNPLEILAHRILWSILFLITIVAYKKQIHKLIEVFYSPKNLATLICTSILISVNWLTYIWAILNNHLMESSFGYFISPIFNIMLGLIFLKESLNKVQKISLSITIIAIIIQFTEINFTGFTPFIPVLLAGTFGFYALLRRQVKIDSIHGLTIETLILAPIAFTYIVYLNMNAKLTFLANINLSILLCFAGVITSIPLLLYVAGAKLLPLSKVGFFQYISPTLQLLIAVFIFKENINSTKILSFSLVWIALLFYIMNSIWLINKNRKTIQNKVS</sequence>
<feature type="transmembrane region" description="Helical" evidence="8">
    <location>
        <begin position="12"/>
        <end position="29"/>
    </location>
</feature>
<dbReference type="PANTHER" id="PTHR22911:SF137">
    <property type="entry name" value="SOLUTE CARRIER FAMILY 35 MEMBER G2-RELATED"/>
    <property type="match status" value="1"/>
</dbReference>
<dbReference type="NCBIfam" id="TIGR00688">
    <property type="entry name" value="rarD"/>
    <property type="match status" value="1"/>
</dbReference>
<dbReference type="InterPro" id="IPR037185">
    <property type="entry name" value="EmrE-like"/>
</dbReference>
<dbReference type="SUPFAM" id="SSF103481">
    <property type="entry name" value="Multidrug resistance efflux transporter EmrE"/>
    <property type="match status" value="2"/>
</dbReference>
<evidence type="ECO:0000256" key="2">
    <source>
        <dbReference type="ARBA" id="ARBA00007362"/>
    </source>
</evidence>
<organism evidence="10 11">
    <name type="scientific">Silvanigrella paludirubra</name>
    <dbReference type="NCBI Taxonomy" id="2499159"/>
    <lineage>
        <taxon>Bacteria</taxon>
        <taxon>Pseudomonadati</taxon>
        <taxon>Bdellovibrionota</taxon>
        <taxon>Oligoflexia</taxon>
        <taxon>Silvanigrellales</taxon>
        <taxon>Silvanigrellaceae</taxon>
        <taxon>Silvanigrella</taxon>
    </lineage>
</organism>
<keyword evidence="3" id="KW-0813">Transport</keyword>
<comment type="similarity">
    <text evidence="2">Belongs to the EamA transporter family.</text>
</comment>
<dbReference type="RefSeq" id="WP_153417923.1">
    <property type="nucleotide sequence ID" value="NZ_WFLM01000001.1"/>
</dbReference>
<dbReference type="GO" id="GO:0005886">
    <property type="term" value="C:plasma membrane"/>
    <property type="evidence" value="ECO:0007669"/>
    <property type="project" value="UniProtKB-SubCell"/>
</dbReference>
<feature type="transmembrane region" description="Helical" evidence="8">
    <location>
        <begin position="277"/>
        <end position="295"/>
    </location>
</feature>
<evidence type="ECO:0000256" key="8">
    <source>
        <dbReference type="SAM" id="Phobius"/>
    </source>
</evidence>
<keyword evidence="6 8" id="KW-1133">Transmembrane helix</keyword>
<comment type="caution">
    <text evidence="10">The sequence shown here is derived from an EMBL/GenBank/DDBJ whole genome shotgun (WGS) entry which is preliminary data.</text>
</comment>
<evidence type="ECO:0000256" key="4">
    <source>
        <dbReference type="ARBA" id="ARBA00022475"/>
    </source>
</evidence>
<dbReference type="InterPro" id="IPR004626">
    <property type="entry name" value="RarD"/>
</dbReference>
<feature type="transmembrane region" description="Helical" evidence="8">
    <location>
        <begin position="248"/>
        <end position="265"/>
    </location>
</feature>
<evidence type="ECO:0000256" key="3">
    <source>
        <dbReference type="ARBA" id="ARBA00022448"/>
    </source>
</evidence>
<keyword evidence="4" id="KW-1003">Cell membrane</keyword>
<dbReference type="InterPro" id="IPR000620">
    <property type="entry name" value="EamA_dom"/>
</dbReference>
<feature type="transmembrane region" description="Helical" evidence="8">
    <location>
        <begin position="184"/>
        <end position="202"/>
    </location>
</feature>
<evidence type="ECO:0000256" key="7">
    <source>
        <dbReference type="ARBA" id="ARBA00023136"/>
    </source>
</evidence>
<feature type="transmembrane region" description="Helical" evidence="8">
    <location>
        <begin position="74"/>
        <end position="94"/>
    </location>
</feature>
<dbReference type="OrthoDB" id="369870at2"/>
<dbReference type="AlphaFoldDB" id="A0A6N6VZX1"/>
<evidence type="ECO:0000256" key="6">
    <source>
        <dbReference type="ARBA" id="ARBA00022989"/>
    </source>
</evidence>
<evidence type="ECO:0000256" key="5">
    <source>
        <dbReference type="ARBA" id="ARBA00022692"/>
    </source>
</evidence>
<feature type="domain" description="EamA" evidence="9">
    <location>
        <begin position="10"/>
        <end position="144"/>
    </location>
</feature>
<gene>
    <name evidence="10" type="primary">rarD</name>
    <name evidence="10" type="ORF">GCL60_00395</name>
</gene>
<proteinExistence type="inferred from homology"/>
<dbReference type="EMBL" id="WFLM01000001">
    <property type="protein sequence ID" value="KAB8040408.1"/>
    <property type="molecule type" value="Genomic_DNA"/>
</dbReference>
<evidence type="ECO:0000256" key="1">
    <source>
        <dbReference type="ARBA" id="ARBA00004651"/>
    </source>
</evidence>
<feature type="transmembrane region" description="Helical" evidence="8">
    <location>
        <begin position="41"/>
        <end position="58"/>
    </location>
</feature>
<feature type="transmembrane region" description="Helical" evidence="8">
    <location>
        <begin position="106"/>
        <end position="123"/>
    </location>
</feature>
<dbReference type="Pfam" id="PF00892">
    <property type="entry name" value="EamA"/>
    <property type="match status" value="1"/>
</dbReference>
<keyword evidence="5 8" id="KW-0812">Transmembrane</keyword>
<feature type="transmembrane region" description="Helical" evidence="8">
    <location>
        <begin position="214"/>
        <end position="236"/>
    </location>
</feature>
<name>A0A6N6VZX1_9BACT</name>
<dbReference type="PANTHER" id="PTHR22911">
    <property type="entry name" value="ACYL-MALONYL CONDENSING ENZYME-RELATED"/>
    <property type="match status" value="1"/>
</dbReference>
<dbReference type="Proteomes" id="UP000437748">
    <property type="component" value="Unassembled WGS sequence"/>
</dbReference>
<evidence type="ECO:0000313" key="10">
    <source>
        <dbReference type="EMBL" id="KAB8040408.1"/>
    </source>
</evidence>
<feature type="transmembrane region" description="Helical" evidence="8">
    <location>
        <begin position="153"/>
        <end position="172"/>
    </location>
</feature>
<keyword evidence="7 8" id="KW-0472">Membrane</keyword>